<reference evidence="1 2" key="1">
    <citation type="submission" date="2016-10" db="EMBL/GenBank/DDBJ databases">
        <authorList>
            <person name="de Groot N.N."/>
        </authorList>
    </citation>
    <scope>NUCLEOTIDE SEQUENCE [LARGE SCALE GENOMIC DNA]</scope>
    <source>
        <strain evidence="1 2">DSM 18610</strain>
    </source>
</reference>
<name>A0A1H9QLD2_9SPHI</name>
<accession>A0A1H9QLD2</accession>
<evidence type="ECO:0000313" key="1">
    <source>
        <dbReference type="EMBL" id="SER61254.1"/>
    </source>
</evidence>
<dbReference type="RefSeq" id="WP_090884395.1">
    <property type="nucleotide sequence ID" value="NZ_FOGG01000012.1"/>
</dbReference>
<gene>
    <name evidence="1" type="ORF">SAMN04488023_11250</name>
</gene>
<dbReference type="STRING" id="390241.SAMN04488023_11250"/>
<dbReference type="EMBL" id="FOGG01000012">
    <property type="protein sequence ID" value="SER61254.1"/>
    <property type="molecule type" value="Genomic_DNA"/>
</dbReference>
<dbReference type="AlphaFoldDB" id="A0A1H9QLD2"/>
<organism evidence="1 2">
    <name type="scientific">Pedobacter rhizosphaerae</name>
    <dbReference type="NCBI Taxonomy" id="390241"/>
    <lineage>
        <taxon>Bacteria</taxon>
        <taxon>Pseudomonadati</taxon>
        <taxon>Bacteroidota</taxon>
        <taxon>Sphingobacteriia</taxon>
        <taxon>Sphingobacteriales</taxon>
        <taxon>Sphingobacteriaceae</taxon>
        <taxon>Pedobacter</taxon>
    </lineage>
</organism>
<sequence>MKLDQIIDSLILEIYPLMPSTGTWPFTMVRVERNNLRGMEQLPQFYASSGLLILQRTDFLEEHLVDYARGAKEYGNLSSEQRLEYLEKHRKQHESKEKLKEWVDRITSLAIGLISQVAIQKGLHLNPIGVDFSVVDTYLKLKSKNLKTYQLFDIYQIDPSSFG</sequence>
<dbReference type="Proteomes" id="UP000199572">
    <property type="component" value="Unassembled WGS sequence"/>
</dbReference>
<dbReference type="OrthoDB" id="769104at2"/>
<protein>
    <submittedName>
        <fullName evidence="1">Uncharacterized protein</fullName>
    </submittedName>
</protein>
<keyword evidence="2" id="KW-1185">Reference proteome</keyword>
<evidence type="ECO:0000313" key="2">
    <source>
        <dbReference type="Proteomes" id="UP000199572"/>
    </source>
</evidence>
<proteinExistence type="predicted"/>